<organism evidence="2 3">
    <name type="scientific">Araneus ventricosus</name>
    <name type="common">Orbweaver spider</name>
    <name type="synonym">Epeira ventricosa</name>
    <dbReference type="NCBI Taxonomy" id="182803"/>
    <lineage>
        <taxon>Eukaryota</taxon>
        <taxon>Metazoa</taxon>
        <taxon>Ecdysozoa</taxon>
        <taxon>Arthropoda</taxon>
        <taxon>Chelicerata</taxon>
        <taxon>Arachnida</taxon>
        <taxon>Araneae</taxon>
        <taxon>Araneomorphae</taxon>
        <taxon>Entelegynae</taxon>
        <taxon>Araneoidea</taxon>
        <taxon>Araneidae</taxon>
        <taxon>Araneus</taxon>
    </lineage>
</organism>
<feature type="compositionally biased region" description="Basic and acidic residues" evidence="1">
    <location>
        <begin position="52"/>
        <end position="71"/>
    </location>
</feature>
<protein>
    <submittedName>
        <fullName evidence="2">Uncharacterized protein</fullName>
    </submittedName>
</protein>
<proteinExistence type="predicted"/>
<keyword evidence="3" id="KW-1185">Reference proteome</keyword>
<reference evidence="2 3" key="1">
    <citation type="journal article" date="2019" name="Sci. Rep.">
        <title>Orb-weaving spider Araneus ventricosus genome elucidates the spidroin gene catalogue.</title>
        <authorList>
            <person name="Kono N."/>
            <person name="Nakamura H."/>
            <person name="Ohtoshi R."/>
            <person name="Moran D.A.P."/>
            <person name="Shinohara A."/>
            <person name="Yoshida Y."/>
            <person name="Fujiwara M."/>
            <person name="Mori M."/>
            <person name="Tomita M."/>
            <person name="Arakawa K."/>
        </authorList>
    </citation>
    <scope>NUCLEOTIDE SEQUENCE [LARGE SCALE GENOMIC DNA]</scope>
</reference>
<evidence type="ECO:0000313" key="3">
    <source>
        <dbReference type="Proteomes" id="UP000499080"/>
    </source>
</evidence>
<dbReference type="EMBL" id="BGPR01035884">
    <property type="protein sequence ID" value="GBO10911.1"/>
    <property type="molecule type" value="Genomic_DNA"/>
</dbReference>
<evidence type="ECO:0000313" key="2">
    <source>
        <dbReference type="EMBL" id="GBO10911.1"/>
    </source>
</evidence>
<feature type="region of interest" description="Disordered" evidence="1">
    <location>
        <begin position="44"/>
        <end position="83"/>
    </location>
</feature>
<evidence type="ECO:0000256" key="1">
    <source>
        <dbReference type="SAM" id="MobiDB-lite"/>
    </source>
</evidence>
<name>A0A4Y2UFS9_ARAVE</name>
<gene>
    <name evidence="2" type="ORF">AVEN_93654_1</name>
</gene>
<comment type="caution">
    <text evidence="2">The sequence shown here is derived from an EMBL/GenBank/DDBJ whole genome shotgun (WGS) entry which is preliminary data.</text>
</comment>
<dbReference type="Proteomes" id="UP000499080">
    <property type="component" value="Unassembled WGS sequence"/>
</dbReference>
<sequence>MPPNSQIIEGRDSSLSVVLLKNPFNFRNHFFSLGYVPQNIKITRHKTRQRTTSREQYTDKNDREASWEKDGSSSATYHRKEKAADCNRYKMKKNHTVLQGNNCEGETFLQRYPHFFF</sequence>
<accession>A0A4Y2UFS9</accession>
<dbReference type="AlphaFoldDB" id="A0A4Y2UFS9"/>